<evidence type="ECO:0000256" key="4">
    <source>
        <dbReference type="ARBA" id="ARBA00022989"/>
    </source>
</evidence>
<gene>
    <name evidence="7" type="ORF">FE782_15995</name>
</gene>
<evidence type="ECO:0000256" key="3">
    <source>
        <dbReference type="ARBA" id="ARBA00022692"/>
    </source>
</evidence>
<dbReference type="GO" id="GO:0005886">
    <property type="term" value="C:plasma membrane"/>
    <property type="evidence" value="ECO:0007669"/>
    <property type="project" value="UniProtKB-SubCell"/>
</dbReference>
<evidence type="ECO:0000256" key="5">
    <source>
        <dbReference type="ARBA" id="ARBA00023136"/>
    </source>
</evidence>
<dbReference type="AlphaFoldDB" id="A0A5R9G4D7"/>
<dbReference type="Proteomes" id="UP000309676">
    <property type="component" value="Unassembled WGS sequence"/>
</dbReference>
<proteinExistence type="predicted"/>
<dbReference type="Pfam" id="PF03626">
    <property type="entry name" value="COX4_pro"/>
    <property type="match status" value="1"/>
</dbReference>
<reference evidence="7 8" key="1">
    <citation type="submission" date="2019-05" db="EMBL/GenBank/DDBJ databases">
        <authorList>
            <person name="Narsing Rao M.P."/>
            <person name="Li W.J."/>
        </authorList>
    </citation>
    <scope>NUCLEOTIDE SEQUENCE [LARGE SCALE GENOMIC DNA]</scope>
    <source>
        <strain evidence="7 8">SYSU_K30003</strain>
    </source>
</reference>
<evidence type="ECO:0000256" key="2">
    <source>
        <dbReference type="ARBA" id="ARBA00022475"/>
    </source>
</evidence>
<organism evidence="7 8">
    <name type="scientific">Paenibacillus antri</name>
    <dbReference type="NCBI Taxonomy" id="2582848"/>
    <lineage>
        <taxon>Bacteria</taxon>
        <taxon>Bacillati</taxon>
        <taxon>Bacillota</taxon>
        <taxon>Bacilli</taxon>
        <taxon>Bacillales</taxon>
        <taxon>Paenibacillaceae</taxon>
        <taxon>Paenibacillus</taxon>
    </lineage>
</organism>
<dbReference type="EMBL" id="VCIW01000010">
    <property type="protein sequence ID" value="TLS51232.1"/>
    <property type="molecule type" value="Genomic_DNA"/>
</dbReference>
<keyword evidence="8" id="KW-1185">Reference proteome</keyword>
<dbReference type="RefSeq" id="WP_138195226.1">
    <property type="nucleotide sequence ID" value="NZ_VCIW01000010.1"/>
</dbReference>
<dbReference type="InterPro" id="IPR005171">
    <property type="entry name" value="Cyt_c_oxidase_su4_prok"/>
</dbReference>
<keyword evidence="2" id="KW-1003">Cell membrane</keyword>
<feature type="transmembrane region" description="Helical" evidence="6">
    <location>
        <begin position="91"/>
        <end position="113"/>
    </location>
</feature>
<feature type="transmembrane region" description="Helical" evidence="6">
    <location>
        <begin position="25"/>
        <end position="46"/>
    </location>
</feature>
<comment type="subcellular location">
    <subcellularLocation>
        <location evidence="1">Cell membrane</location>
        <topology evidence="1">Multi-pass membrane protein</topology>
    </subcellularLocation>
</comment>
<accession>A0A5R9G4D7</accession>
<evidence type="ECO:0000256" key="6">
    <source>
        <dbReference type="SAM" id="Phobius"/>
    </source>
</evidence>
<protein>
    <submittedName>
        <fullName evidence="7">Cytochrome C oxidase subunit IV</fullName>
    </submittedName>
</protein>
<name>A0A5R9G4D7_9BACL</name>
<dbReference type="OrthoDB" id="2989516at2"/>
<keyword evidence="5 6" id="KW-0472">Membrane</keyword>
<evidence type="ECO:0000256" key="1">
    <source>
        <dbReference type="ARBA" id="ARBA00004651"/>
    </source>
</evidence>
<evidence type="ECO:0000313" key="8">
    <source>
        <dbReference type="Proteomes" id="UP000309676"/>
    </source>
</evidence>
<keyword evidence="4 6" id="KW-1133">Transmembrane helix</keyword>
<feature type="transmembrane region" description="Helical" evidence="6">
    <location>
        <begin position="58"/>
        <end position="79"/>
    </location>
</feature>
<keyword evidence="3 6" id="KW-0812">Transmembrane</keyword>
<sequence>MADHTLHNGSTSNARRKVRHEGPRNHLLAFALSILLTGVAFLAVAYSLVGEETHVEPWFVQIFIITLAIFQAVIQLGFWMHMKDKGHSFPILGIAFGFFVALTCAAAGLLWSWW</sequence>
<comment type="caution">
    <text evidence="7">The sequence shown here is derived from an EMBL/GenBank/DDBJ whole genome shotgun (WGS) entry which is preliminary data.</text>
</comment>
<evidence type="ECO:0000313" key="7">
    <source>
        <dbReference type="EMBL" id="TLS51232.1"/>
    </source>
</evidence>